<keyword evidence="1" id="KW-0812">Transmembrane</keyword>
<keyword evidence="1" id="KW-1133">Transmembrane helix</keyword>
<feature type="transmembrane region" description="Helical" evidence="1">
    <location>
        <begin position="30"/>
        <end position="53"/>
    </location>
</feature>
<dbReference type="RefSeq" id="WP_161920711.1">
    <property type="nucleotide sequence ID" value="NZ_JAACYS010000037.1"/>
</dbReference>
<dbReference type="Pfam" id="PF10958">
    <property type="entry name" value="DUF2759"/>
    <property type="match status" value="1"/>
</dbReference>
<evidence type="ECO:0000313" key="2">
    <source>
        <dbReference type="EMBL" id="NCU17881.1"/>
    </source>
</evidence>
<keyword evidence="3" id="KW-1185">Reference proteome</keyword>
<protein>
    <submittedName>
        <fullName evidence="2">DUF2759 domain-containing protein</fullName>
    </submittedName>
</protein>
<evidence type="ECO:0000256" key="1">
    <source>
        <dbReference type="SAM" id="Phobius"/>
    </source>
</evidence>
<name>A0ABX0A366_9BACI</name>
<comment type="caution">
    <text evidence="2">The sequence shown here is derived from an EMBL/GenBank/DDBJ whole genome shotgun (WGS) entry which is preliminary data.</text>
</comment>
<organism evidence="2 3">
    <name type="scientific">Pallidibacillus pasinlerensis</name>
    <dbReference type="NCBI Taxonomy" id="2703818"/>
    <lineage>
        <taxon>Bacteria</taxon>
        <taxon>Bacillati</taxon>
        <taxon>Bacillota</taxon>
        <taxon>Bacilli</taxon>
        <taxon>Bacillales</taxon>
        <taxon>Bacillaceae</taxon>
        <taxon>Pallidibacillus</taxon>
    </lineage>
</organism>
<dbReference type="InterPro" id="IPR024490">
    <property type="entry name" value="DUF2759"/>
</dbReference>
<dbReference type="EMBL" id="JAACYS010000037">
    <property type="protein sequence ID" value="NCU17881.1"/>
    <property type="molecule type" value="Genomic_DNA"/>
</dbReference>
<dbReference type="Proteomes" id="UP000743899">
    <property type="component" value="Unassembled WGS sequence"/>
</dbReference>
<sequence>MGTAIITGLITILAIAATFSCFKNKNYLGLFFAVATVAVFGFFTIATILFNGFPDLS</sequence>
<accession>A0ABX0A366</accession>
<proteinExistence type="predicted"/>
<reference evidence="2 3" key="1">
    <citation type="submission" date="2020-01" db="EMBL/GenBank/DDBJ databases">
        <title>A novel Bacillus sp. from Pasinler.</title>
        <authorList>
            <person name="Adiguzel A."/>
            <person name="Ay H."/>
            <person name="Baltaci M.O."/>
        </authorList>
    </citation>
    <scope>NUCLEOTIDE SEQUENCE [LARGE SCALE GENOMIC DNA]</scope>
    <source>
        <strain evidence="2 3">P1</strain>
    </source>
</reference>
<gene>
    <name evidence="2" type="ORF">GW534_09070</name>
</gene>
<keyword evidence="1" id="KW-0472">Membrane</keyword>
<evidence type="ECO:0000313" key="3">
    <source>
        <dbReference type="Proteomes" id="UP000743899"/>
    </source>
</evidence>